<dbReference type="Proteomes" id="UP000326837">
    <property type="component" value="Chromosome"/>
</dbReference>
<reference evidence="2" key="1">
    <citation type="submission" date="2019-10" db="EMBL/GenBank/DDBJ databases">
        <title>Lacipirellula parvula gen. nov., sp. nov., representing a lineage of planctomycetes widespread in freshwater anoxic habitats, and description of the family Lacipirellulaceae.</title>
        <authorList>
            <person name="Dedysh S.N."/>
            <person name="Kulichevskaya I.S."/>
            <person name="Beletsky A.V."/>
            <person name="Rakitin A.L."/>
            <person name="Mardanov A.V."/>
            <person name="Ivanova A.A."/>
            <person name="Saltykova V.X."/>
            <person name="Rijpstra W.I.C."/>
            <person name="Sinninghe Damste J.S."/>
            <person name="Ravin N.V."/>
        </authorList>
    </citation>
    <scope>NUCLEOTIDE SEQUENCE [LARGE SCALE GENOMIC DNA]</scope>
    <source>
        <strain evidence="2">PX69</strain>
    </source>
</reference>
<organism evidence="1 2">
    <name type="scientific">Lacipirellula parvula</name>
    <dbReference type="NCBI Taxonomy" id="2650471"/>
    <lineage>
        <taxon>Bacteria</taxon>
        <taxon>Pseudomonadati</taxon>
        <taxon>Planctomycetota</taxon>
        <taxon>Planctomycetia</taxon>
        <taxon>Pirellulales</taxon>
        <taxon>Lacipirellulaceae</taxon>
        <taxon>Lacipirellula</taxon>
    </lineage>
</organism>
<evidence type="ECO:0000313" key="1">
    <source>
        <dbReference type="EMBL" id="BBO31553.1"/>
    </source>
</evidence>
<sequence>MNFDDALSDVNFAEPFKGAQIEDGIGMCDDCPVVAYLDHD</sequence>
<dbReference type="EMBL" id="AP021861">
    <property type="protein sequence ID" value="BBO31553.1"/>
    <property type="molecule type" value="Genomic_DNA"/>
</dbReference>
<keyword evidence="2" id="KW-1185">Reference proteome</keyword>
<gene>
    <name evidence="1" type="ORF">PLANPX_1165</name>
</gene>
<protein>
    <submittedName>
        <fullName evidence="1">Uncharacterized protein</fullName>
    </submittedName>
</protein>
<name>A0A5K7XB64_9BACT</name>
<dbReference type="AlphaFoldDB" id="A0A5K7XB64"/>
<accession>A0A5K7XB64</accession>
<evidence type="ECO:0000313" key="2">
    <source>
        <dbReference type="Proteomes" id="UP000326837"/>
    </source>
</evidence>
<proteinExistence type="predicted"/>
<dbReference type="KEGG" id="lpav:PLANPX_1165"/>